<name>A0AAX4HQI9_9BACT</name>
<dbReference type="Proteomes" id="UP001324634">
    <property type="component" value="Chromosome"/>
</dbReference>
<evidence type="ECO:0000313" key="2">
    <source>
        <dbReference type="EMBL" id="WPU65590.1"/>
    </source>
</evidence>
<keyword evidence="1" id="KW-1133">Transmembrane helix</keyword>
<dbReference type="RefSeq" id="WP_321396360.1">
    <property type="nucleotide sequence ID" value="NZ_CP139487.1"/>
</dbReference>
<reference evidence="2 3" key="1">
    <citation type="submission" date="2023-11" db="EMBL/GenBank/DDBJ databases">
        <title>Peredibacter starrii A3.12.</title>
        <authorList>
            <person name="Mitchell R.J."/>
        </authorList>
    </citation>
    <scope>NUCLEOTIDE SEQUENCE [LARGE SCALE GENOMIC DNA]</scope>
    <source>
        <strain evidence="2 3">A3.12</strain>
    </source>
</reference>
<sequence length="174" mass="19135">MKANNQTGQSTIEFIFTFVFGVSMILMIFNSSMNYISGYLAHYATFMASRVYLTADSHLVTPEGSLNGAEERARQTFNNYALGIFKIPEGSFKINPAGQTTPQTYLTVGAYTAFSLSIDVMGKIAGQSKLDYVSESFLGKEPTRAECFIRTCKAITGRDNCTINDDITVFDDGC</sequence>
<gene>
    <name evidence="2" type="ORF">SOO65_02400</name>
</gene>
<feature type="transmembrane region" description="Helical" evidence="1">
    <location>
        <begin position="12"/>
        <end position="29"/>
    </location>
</feature>
<organism evidence="2 3">
    <name type="scientific">Peredibacter starrii</name>
    <dbReference type="NCBI Taxonomy" id="28202"/>
    <lineage>
        <taxon>Bacteria</taxon>
        <taxon>Pseudomonadati</taxon>
        <taxon>Bdellovibrionota</taxon>
        <taxon>Bacteriovoracia</taxon>
        <taxon>Bacteriovoracales</taxon>
        <taxon>Bacteriovoracaceae</taxon>
        <taxon>Peredibacter</taxon>
    </lineage>
</organism>
<dbReference type="EMBL" id="CP139487">
    <property type="protein sequence ID" value="WPU65590.1"/>
    <property type="molecule type" value="Genomic_DNA"/>
</dbReference>
<accession>A0AAX4HQI9</accession>
<dbReference type="AlphaFoldDB" id="A0AAX4HQI9"/>
<evidence type="ECO:0000313" key="3">
    <source>
        <dbReference type="Proteomes" id="UP001324634"/>
    </source>
</evidence>
<evidence type="ECO:0000256" key="1">
    <source>
        <dbReference type="SAM" id="Phobius"/>
    </source>
</evidence>
<protein>
    <recommendedName>
        <fullName evidence="4">Pilus assembly protein</fullName>
    </recommendedName>
</protein>
<keyword evidence="3" id="KW-1185">Reference proteome</keyword>
<keyword evidence="1" id="KW-0472">Membrane</keyword>
<dbReference type="KEGG" id="psti:SOO65_02400"/>
<evidence type="ECO:0008006" key="4">
    <source>
        <dbReference type="Google" id="ProtNLM"/>
    </source>
</evidence>
<keyword evidence="1" id="KW-0812">Transmembrane</keyword>
<proteinExistence type="predicted"/>